<dbReference type="PANTHER" id="PTHR23022">
    <property type="entry name" value="TRANSPOSABLE ELEMENT-RELATED"/>
    <property type="match status" value="1"/>
</dbReference>
<gene>
    <name evidence="3" type="ORF">X975_08467</name>
</gene>
<keyword evidence="4" id="KW-1185">Reference proteome</keyword>
<dbReference type="STRING" id="407821.A0A087UCY2"/>
<dbReference type="OMA" id="HYTEVCT"/>
<proteinExistence type="predicted"/>
<reference evidence="3 4" key="1">
    <citation type="submission" date="2013-11" db="EMBL/GenBank/DDBJ databases">
        <title>Genome sequencing of Stegodyphus mimosarum.</title>
        <authorList>
            <person name="Bechsgaard J."/>
        </authorList>
    </citation>
    <scope>NUCLEOTIDE SEQUENCE [LARGE SCALE GENOMIC DNA]</scope>
</reference>
<dbReference type="GO" id="GO:0003677">
    <property type="term" value="F:DNA binding"/>
    <property type="evidence" value="ECO:0007669"/>
    <property type="project" value="InterPro"/>
</dbReference>
<dbReference type="InterPro" id="IPR036397">
    <property type="entry name" value="RNaseH_sf"/>
</dbReference>
<dbReference type="Pfam" id="PF13358">
    <property type="entry name" value="DDE_3"/>
    <property type="match status" value="1"/>
</dbReference>
<dbReference type="AlphaFoldDB" id="A0A087UCY2"/>
<name>A0A087UCY2_STEMI</name>
<dbReference type="GO" id="GO:0015074">
    <property type="term" value="P:DNA integration"/>
    <property type="evidence" value="ECO:0007669"/>
    <property type="project" value="InterPro"/>
</dbReference>
<organism evidence="3 4">
    <name type="scientific">Stegodyphus mimosarum</name>
    <name type="common">African social velvet spider</name>
    <dbReference type="NCBI Taxonomy" id="407821"/>
    <lineage>
        <taxon>Eukaryota</taxon>
        <taxon>Metazoa</taxon>
        <taxon>Ecdysozoa</taxon>
        <taxon>Arthropoda</taxon>
        <taxon>Chelicerata</taxon>
        <taxon>Arachnida</taxon>
        <taxon>Araneae</taxon>
        <taxon>Araneomorphae</taxon>
        <taxon>Entelegynae</taxon>
        <taxon>Eresoidea</taxon>
        <taxon>Eresidae</taxon>
        <taxon>Stegodyphus</taxon>
    </lineage>
</organism>
<dbReference type="OrthoDB" id="10006939at2759"/>
<protein>
    <submittedName>
        <fullName evidence="3">Transposable element Tcb1 transposase</fullName>
    </submittedName>
</protein>
<evidence type="ECO:0000259" key="2">
    <source>
        <dbReference type="Pfam" id="PF13358"/>
    </source>
</evidence>
<dbReference type="PANTHER" id="PTHR23022:SF135">
    <property type="entry name" value="SI:DKEY-77F5.3"/>
    <property type="match status" value="1"/>
</dbReference>
<feature type="domain" description="Transposase Tc1-like" evidence="1">
    <location>
        <begin position="2"/>
        <end position="65"/>
    </location>
</feature>
<evidence type="ECO:0000313" key="3">
    <source>
        <dbReference type="EMBL" id="KFM75221.1"/>
    </source>
</evidence>
<evidence type="ECO:0000313" key="4">
    <source>
        <dbReference type="Proteomes" id="UP000054359"/>
    </source>
</evidence>
<feature type="non-terminal residue" evidence="3">
    <location>
        <position position="272"/>
    </location>
</feature>
<dbReference type="InterPro" id="IPR002492">
    <property type="entry name" value="Transposase_Tc1-like"/>
</dbReference>
<sequence>MAATDRLVTLRTIAQHIQSITHHPVSARTIRRRLQQSGLSARRPLLHLPLTQNQRRLRRQWCDERRMWTAEWNEIIFTDESRFGLHHHDGRIRVWRHRGERMLNSCVMHRRLHRVLWYGVVWHRVLWYGIGYHSRTPLVRIAGTLNSQRYISEVLEPVVLAYLQGLLTAIFQQDNARPHVARIIQGFFLNRQIELLPWPARSPDLSPVENMWSMVAERLTQVASQAATPDQLWQRVEAAWSAVPQEHIQSLFESMPRRVAVVISNNGGYSGY</sequence>
<dbReference type="InterPro" id="IPR038717">
    <property type="entry name" value="Tc1-like_DDE_dom"/>
</dbReference>
<dbReference type="Proteomes" id="UP000054359">
    <property type="component" value="Unassembled WGS sequence"/>
</dbReference>
<evidence type="ECO:0000259" key="1">
    <source>
        <dbReference type="Pfam" id="PF01498"/>
    </source>
</evidence>
<dbReference type="Pfam" id="PF01498">
    <property type="entry name" value="HTH_Tnp_Tc3_2"/>
    <property type="match status" value="1"/>
</dbReference>
<dbReference type="InterPro" id="IPR052338">
    <property type="entry name" value="Transposase_5"/>
</dbReference>
<dbReference type="GO" id="GO:0006313">
    <property type="term" value="P:DNA transposition"/>
    <property type="evidence" value="ECO:0007669"/>
    <property type="project" value="InterPro"/>
</dbReference>
<accession>A0A087UCY2</accession>
<dbReference type="Gene3D" id="3.30.420.10">
    <property type="entry name" value="Ribonuclease H-like superfamily/Ribonuclease H"/>
    <property type="match status" value="1"/>
</dbReference>
<feature type="domain" description="Tc1-like transposase DDE" evidence="2">
    <location>
        <begin position="75"/>
        <end position="221"/>
    </location>
</feature>
<dbReference type="EMBL" id="KK119266">
    <property type="protein sequence ID" value="KFM75221.1"/>
    <property type="molecule type" value="Genomic_DNA"/>
</dbReference>